<accession>A0AAV4EH19</accession>
<reference evidence="2 3" key="1">
    <citation type="journal article" date="2021" name="Elife">
        <title>Chloroplast acquisition without the gene transfer in kleptoplastic sea slugs, Plakobranchus ocellatus.</title>
        <authorList>
            <person name="Maeda T."/>
            <person name="Takahashi S."/>
            <person name="Yoshida T."/>
            <person name="Shimamura S."/>
            <person name="Takaki Y."/>
            <person name="Nagai Y."/>
            <person name="Toyoda A."/>
            <person name="Suzuki Y."/>
            <person name="Arimoto A."/>
            <person name="Ishii H."/>
            <person name="Satoh N."/>
            <person name="Nishiyama T."/>
            <person name="Hasebe M."/>
            <person name="Maruyama T."/>
            <person name="Minagawa J."/>
            <person name="Obokata J."/>
            <person name="Shigenobu S."/>
        </authorList>
    </citation>
    <scope>NUCLEOTIDE SEQUENCE [LARGE SCALE GENOMIC DNA]</scope>
</reference>
<evidence type="ECO:0000256" key="1">
    <source>
        <dbReference type="SAM" id="Phobius"/>
    </source>
</evidence>
<keyword evidence="1" id="KW-0472">Membrane</keyword>
<keyword evidence="3" id="KW-1185">Reference proteome</keyword>
<sequence>MAKERIVLATERIMMATERIVLTIVGVKASLAFFVTFLHMLAALVSPSDCSPKLIKFGEGPPSRAS</sequence>
<evidence type="ECO:0000313" key="2">
    <source>
        <dbReference type="EMBL" id="GFR59904.1"/>
    </source>
</evidence>
<gene>
    <name evidence="2" type="ORF">ElyMa_000065500</name>
</gene>
<comment type="caution">
    <text evidence="2">The sequence shown here is derived from an EMBL/GenBank/DDBJ whole genome shotgun (WGS) entry which is preliminary data.</text>
</comment>
<organism evidence="2 3">
    <name type="scientific">Elysia marginata</name>
    <dbReference type="NCBI Taxonomy" id="1093978"/>
    <lineage>
        <taxon>Eukaryota</taxon>
        <taxon>Metazoa</taxon>
        <taxon>Spiralia</taxon>
        <taxon>Lophotrochozoa</taxon>
        <taxon>Mollusca</taxon>
        <taxon>Gastropoda</taxon>
        <taxon>Heterobranchia</taxon>
        <taxon>Euthyneura</taxon>
        <taxon>Panpulmonata</taxon>
        <taxon>Sacoglossa</taxon>
        <taxon>Placobranchoidea</taxon>
        <taxon>Plakobranchidae</taxon>
        <taxon>Elysia</taxon>
    </lineage>
</organism>
<protein>
    <submittedName>
        <fullName evidence="2">Uncharacterized protein</fullName>
    </submittedName>
</protein>
<dbReference type="EMBL" id="BMAT01000117">
    <property type="protein sequence ID" value="GFR59904.1"/>
    <property type="molecule type" value="Genomic_DNA"/>
</dbReference>
<evidence type="ECO:0000313" key="3">
    <source>
        <dbReference type="Proteomes" id="UP000762676"/>
    </source>
</evidence>
<keyword evidence="1" id="KW-0812">Transmembrane</keyword>
<dbReference type="Proteomes" id="UP000762676">
    <property type="component" value="Unassembled WGS sequence"/>
</dbReference>
<feature type="transmembrane region" description="Helical" evidence="1">
    <location>
        <begin position="20"/>
        <end position="45"/>
    </location>
</feature>
<name>A0AAV4EH19_9GAST</name>
<proteinExistence type="predicted"/>
<dbReference type="AlphaFoldDB" id="A0AAV4EH19"/>
<keyword evidence="1" id="KW-1133">Transmembrane helix</keyword>